<name>A0A6B0TVJ3_IXORI</name>
<dbReference type="AlphaFoldDB" id="A0A6B0TVJ3"/>
<evidence type="ECO:0000313" key="3">
    <source>
        <dbReference type="EMBL" id="MXU84099.1"/>
    </source>
</evidence>
<evidence type="ECO:0000256" key="2">
    <source>
        <dbReference type="SAM" id="SignalP"/>
    </source>
</evidence>
<dbReference type="EMBL" id="GIFC01002016">
    <property type="protein sequence ID" value="MXU84099.1"/>
    <property type="molecule type" value="Transcribed_RNA"/>
</dbReference>
<feature type="region of interest" description="Disordered" evidence="1">
    <location>
        <begin position="29"/>
        <end position="54"/>
    </location>
</feature>
<accession>A0A6B0TVJ3</accession>
<evidence type="ECO:0000256" key="1">
    <source>
        <dbReference type="SAM" id="MobiDB-lite"/>
    </source>
</evidence>
<keyword evidence="2" id="KW-0732">Signal</keyword>
<protein>
    <submittedName>
        <fullName evidence="3">Putative secreted protein</fullName>
    </submittedName>
</protein>
<proteinExistence type="predicted"/>
<organism evidence="3">
    <name type="scientific">Ixodes ricinus</name>
    <name type="common">Common tick</name>
    <name type="synonym">Acarus ricinus</name>
    <dbReference type="NCBI Taxonomy" id="34613"/>
    <lineage>
        <taxon>Eukaryota</taxon>
        <taxon>Metazoa</taxon>
        <taxon>Ecdysozoa</taxon>
        <taxon>Arthropoda</taxon>
        <taxon>Chelicerata</taxon>
        <taxon>Arachnida</taxon>
        <taxon>Acari</taxon>
        <taxon>Parasitiformes</taxon>
        <taxon>Ixodida</taxon>
        <taxon>Ixodoidea</taxon>
        <taxon>Ixodidae</taxon>
        <taxon>Ixodinae</taxon>
        <taxon>Ixodes</taxon>
    </lineage>
</organism>
<feature type="chain" id="PRO_5025426315" evidence="2">
    <location>
        <begin position="31"/>
        <end position="79"/>
    </location>
</feature>
<sequence length="79" mass="8830">MVRHQITGKASKDHLLLLMLMAEVAHRCRGTNPNDHGKSGPRATAFALQPRQPTMPETKPMCSYIKLFVVKIDISLSMN</sequence>
<feature type="signal peptide" evidence="2">
    <location>
        <begin position="1"/>
        <end position="30"/>
    </location>
</feature>
<reference evidence="3" key="1">
    <citation type="submission" date="2019-12" db="EMBL/GenBank/DDBJ databases">
        <title>An insight into the sialome of adult female Ixodes ricinus ticks feeding for 6 days.</title>
        <authorList>
            <person name="Perner J."/>
            <person name="Ribeiro J.M.C."/>
        </authorList>
    </citation>
    <scope>NUCLEOTIDE SEQUENCE</scope>
    <source>
        <strain evidence="3">Semi-engorged</strain>
        <tissue evidence="3">Salivary glands</tissue>
    </source>
</reference>